<gene>
    <name evidence="3" type="ORF">N8I77_000117</name>
</gene>
<comment type="caution">
    <text evidence="3">The sequence shown here is derived from an EMBL/GenBank/DDBJ whole genome shotgun (WGS) entry which is preliminary data.</text>
</comment>
<evidence type="ECO:0000313" key="4">
    <source>
        <dbReference type="Proteomes" id="UP001265746"/>
    </source>
</evidence>
<evidence type="ECO:0000256" key="2">
    <source>
        <dbReference type="SAM" id="SignalP"/>
    </source>
</evidence>
<reference evidence="3" key="1">
    <citation type="submission" date="2023-06" db="EMBL/GenBank/DDBJ databases">
        <authorList>
            <person name="Noh H."/>
        </authorList>
    </citation>
    <scope>NUCLEOTIDE SEQUENCE</scope>
    <source>
        <strain evidence="3">DUCC20226</strain>
    </source>
</reference>
<feature type="region of interest" description="Disordered" evidence="1">
    <location>
        <begin position="169"/>
        <end position="204"/>
    </location>
</feature>
<name>A0AAD9SQ85_PHOAM</name>
<dbReference type="AlphaFoldDB" id="A0AAD9SQ85"/>
<sequence length="414" mass="43584">MAFPFRLCLTLLGLLFFLSPATSRVLDVQPRAECIPLSSKSLSVPGIDISTSPPTPLDAADTNSNSESPILRPIATGAVFKATAGQPILIRLTNFPDIPENGAKVTTSPTVSWVLLDHKEKAITGQVPIDCPAGRITINITVQFSIAGRVIEVGFSFFLDILRPNSISTPNSTPTTTARPTSSGSSLLATTSTTTTSSPATTTSAITGPTVFAGQFFVTGVGPFLRNASDRVTALTSYPTSPYIGFRYFTPGYQVIEGLVPSDIPDSTVAIDLSVVNDNLESYNVTVILTIRAAPDAPGSSTTTTSTTSRTLPTAFPTATVTQGQNFGIGFDRYRYAPGDIVVSQSTNPPVDWIRLDQPPPFRPNGLMGTVPATQPLGPIAVTLSIYGRGPDVQGEYTVTFTIIVVAAATNAPP</sequence>
<accession>A0AAD9SQ85</accession>
<proteinExistence type="predicted"/>
<keyword evidence="4" id="KW-1185">Reference proteome</keyword>
<organism evidence="3 4">
    <name type="scientific">Phomopsis amygdali</name>
    <name type="common">Fusicoccum amygdali</name>
    <dbReference type="NCBI Taxonomy" id="1214568"/>
    <lineage>
        <taxon>Eukaryota</taxon>
        <taxon>Fungi</taxon>
        <taxon>Dikarya</taxon>
        <taxon>Ascomycota</taxon>
        <taxon>Pezizomycotina</taxon>
        <taxon>Sordariomycetes</taxon>
        <taxon>Sordariomycetidae</taxon>
        <taxon>Diaporthales</taxon>
        <taxon>Diaporthaceae</taxon>
        <taxon>Diaporthe</taxon>
    </lineage>
</organism>
<feature type="chain" id="PRO_5042055892" evidence="2">
    <location>
        <begin position="24"/>
        <end position="414"/>
    </location>
</feature>
<dbReference type="EMBL" id="JAUJFL010000001">
    <property type="protein sequence ID" value="KAK2613190.1"/>
    <property type="molecule type" value="Genomic_DNA"/>
</dbReference>
<feature type="signal peptide" evidence="2">
    <location>
        <begin position="1"/>
        <end position="23"/>
    </location>
</feature>
<evidence type="ECO:0000256" key="1">
    <source>
        <dbReference type="SAM" id="MobiDB-lite"/>
    </source>
</evidence>
<protein>
    <submittedName>
        <fullName evidence="3">Uncharacterized protein</fullName>
    </submittedName>
</protein>
<dbReference type="Proteomes" id="UP001265746">
    <property type="component" value="Unassembled WGS sequence"/>
</dbReference>
<keyword evidence="2" id="KW-0732">Signal</keyword>
<evidence type="ECO:0000313" key="3">
    <source>
        <dbReference type="EMBL" id="KAK2613190.1"/>
    </source>
</evidence>